<dbReference type="HOGENOM" id="CLU_966806_0_0_1"/>
<keyword evidence="3" id="KW-1185">Reference proteome</keyword>
<name>A0A0C3EWT5_PILCF</name>
<evidence type="ECO:0000259" key="1">
    <source>
        <dbReference type="Pfam" id="PF00135"/>
    </source>
</evidence>
<dbReference type="Gene3D" id="3.40.50.1820">
    <property type="entry name" value="alpha/beta hydrolase"/>
    <property type="match status" value="1"/>
</dbReference>
<dbReference type="AlphaFoldDB" id="A0A0C3EWT5"/>
<feature type="domain" description="Carboxylesterase type B" evidence="1">
    <location>
        <begin position="10"/>
        <end position="258"/>
    </location>
</feature>
<dbReference type="Pfam" id="PF00135">
    <property type="entry name" value="COesterase"/>
    <property type="match status" value="1"/>
</dbReference>
<dbReference type="SUPFAM" id="SSF53474">
    <property type="entry name" value="alpha/beta-Hydrolases"/>
    <property type="match status" value="1"/>
</dbReference>
<dbReference type="OrthoDB" id="408631at2759"/>
<accession>A0A0C3EWT5</accession>
<reference evidence="2 3" key="1">
    <citation type="submission" date="2014-04" db="EMBL/GenBank/DDBJ databases">
        <authorList>
            <consortium name="DOE Joint Genome Institute"/>
            <person name="Kuo A."/>
            <person name="Tarkka M."/>
            <person name="Buscot F."/>
            <person name="Kohler A."/>
            <person name="Nagy L.G."/>
            <person name="Floudas D."/>
            <person name="Copeland A."/>
            <person name="Barry K.W."/>
            <person name="Cichocki N."/>
            <person name="Veneault-Fourrey C."/>
            <person name="LaButti K."/>
            <person name="Lindquist E.A."/>
            <person name="Lipzen A."/>
            <person name="Lundell T."/>
            <person name="Morin E."/>
            <person name="Murat C."/>
            <person name="Sun H."/>
            <person name="Tunlid A."/>
            <person name="Henrissat B."/>
            <person name="Grigoriev I.V."/>
            <person name="Hibbett D.S."/>
            <person name="Martin F."/>
            <person name="Nordberg H.P."/>
            <person name="Cantor M.N."/>
            <person name="Hua S.X."/>
        </authorList>
    </citation>
    <scope>NUCLEOTIDE SEQUENCE [LARGE SCALE GENOMIC DNA]</scope>
    <source>
        <strain evidence="2 3">F 1598</strain>
    </source>
</reference>
<protein>
    <recommendedName>
        <fullName evidence="1">Carboxylesterase type B domain-containing protein</fullName>
    </recommendedName>
</protein>
<organism evidence="2 3">
    <name type="scientific">Piloderma croceum (strain F 1598)</name>
    <dbReference type="NCBI Taxonomy" id="765440"/>
    <lineage>
        <taxon>Eukaryota</taxon>
        <taxon>Fungi</taxon>
        <taxon>Dikarya</taxon>
        <taxon>Basidiomycota</taxon>
        <taxon>Agaricomycotina</taxon>
        <taxon>Agaricomycetes</taxon>
        <taxon>Agaricomycetidae</taxon>
        <taxon>Atheliales</taxon>
        <taxon>Atheliaceae</taxon>
        <taxon>Piloderma</taxon>
    </lineage>
</organism>
<dbReference type="STRING" id="765440.A0A0C3EWT5"/>
<proteinExistence type="predicted"/>
<dbReference type="InParanoid" id="A0A0C3EWT5"/>
<evidence type="ECO:0000313" key="2">
    <source>
        <dbReference type="EMBL" id="KIM72216.1"/>
    </source>
</evidence>
<sequence>MQSAFNSDIDCKGTDKSCLNRLSLNKILSAQDTIYNNAASQIDPSTGTGEPIRVVRDGKLITSPLDSTDPFPHESKPLLITNVLDEAAAAIYSAFPDTVPEDQFEGCVNASFGSPRTQQIVSSPHYSLSAGVDRATADARVQLQQLATDYLWKCAAWTFGRNWASNGGNVFMGMYVVGATYPGNDEILYCTSPGVVCHQDDIEIVFGTVPNPTPAQSQLTTEMQARYKAFLNTGNPNPQGSSFATWAPATNSDVHALTLGGLGEVAVGACDPNFWGEAVQYDYQVYDI</sequence>
<dbReference type="EMBL" id="KN833151">
    <property type="protein sequence ID" value="KIM72216.1"/>
    <property type="molecule type" value="Genomic_DNA"/>
</dbReference>
<dbReference type="PANTHER" id="PTHR45570:SF1">
    <property type="entry name" value="CARBOXYLIC ESTER HYDROLASE"/>
    <property type="match status" value="1"/>
</dbReference>
<gene>
    <name evidence="2" type="ORF">PILCRDRAFT_16340</name>
</gene>
<evidence type="ECO:0000313" key="3">
    <source>
        <dbReference type="Proteomes" id="UP000054166"/>
    </source>
</evidence>
<dbReference type="PANTHER" id="PTHR45570">
    <property type="entry name" value="CARBOXYLIC ESTER HYDROLASE"/>
    <property type="match status" value="1"/>
</dbReference>
<dbReference type="InterPro" id="IPR029058">
    <property type="entry name" value="AB_hydrolase_fold"/>
</dbReference>
<reference evidence="3" key="2">
    <citation type="submission" date="2015-01" db="EMBL/GenBank/DDBJ databases">
        <title>Evolutionary Origins and Diversification of the Mycorrhizal Mutualists.</title>
        <authorList>
            <consortium name="DOE Joint Genome Institute"/>
            <consortium name="Mycorrhizal Genomics Consortium"/>
            <person name="Kohler A."/>
            <person name="Kuo A."/>
            <person name="Nagy L.G."/>
            <person name="Floudas D."/>
            <person name="Copeland A."/>
            <person name="Barry K.W."/>
            <person name="Cichocki N."/>
            <person name="Veneault-Fourrey C."/>
            <person name="LaButti K."/>
            <person name="Lindquist E.A."/>
            <person name="Lipzen A."/>
            <person name="Lundell T."/>
            <person name="Morin E."/>
            <person name="Murat C."/>
            <person name="Riley R."/>
            <person name="Ohm R."/>
            <person name="Sun H."/>
            <person name="Tunlid A."/>
            <person name="Henrissat B."/>
            <person name="Grigoriev I.V."/>
            <person name="Hibbett D.S."/>
            <person name="Martin F."/>
        </authorList>
    </citation>
    <scope>NUCLEOTIDE SEQUENCE [LARGE SCALE GENOMIC DNA]</scope>
    <source>
        <strain evidence="3">F 1598</strain>
    </source>
</reference>
<dbReference type="Proteomes" id="UP000054166">
    <property type="component" value="Unassembled WGS sequence"/>
</dbReference>
<dbReference type="InterPro" id="IPR002018">
    <property type="entry name" value="CarbesteraseB"/>
</dbReference>